<dbReference type="GO" id="GO:0004934">
    <property type="term" value="F:mating-type alpha-factor pheromone receptor activity"/>
    <property type="evidence" value="ECO:0007669"/>
    <property type="project" value="InterPro"/>
</dbReference>
<dbReference type="PRINTS" id="PR00899">
    <property type="entry name" value="GPCRSTE3"/>
</dbReference>
<evidence type="ECO:0000256" key="3">
    <source>
        <dbReference type="ARBA" id="ARBA00022507"/>
    </source>
</evidence>
<comment type="subcellular location">
    <subcellularLocation>
        <location evidence="1">Membrane</location>
        <topology evidence="1">Multi-pass membrane protein</topology>
    </subcellularLocation>
</comment>
<evidence type="ECO:0000256" key="10">
    <source>
        <dbReference type="SAM" id="MobiDB-lite"/>
    </source>
</evidence>
<dbReference type="InterPro" id="IPR000481">
    <property type="entry name" value="GPCR_Pheromne_B_alpha_rcpt"/>
</dbReference>
<keyword evidence="9" id="KW-0807">Transducer</keyword>
<feature type="transmembrane region" description="Helical" evidence="11">
    <location>
        <begin position="6"/>
        <end position="26"/>
    </location>
</feature>
<feature type="transmembrane region" description="Helical" evidence="11">
    <location>
        <begin position="205"/>
        <end position="230"/>
    </location>
</feature>
<dbReference type="PANTHER" id="PTHR28097">
    <property type="entry name" value="PHEROMONE A FACTOR RECEPTOR"/>
    <property type="match status" value="1"/>
</dbReference>
<feature type="transmembrane region" description="Helical" evidence="11">
    <location>
        <begin position="163"/>
        <end position="184"/>
    </location>
</feature>
<comment type="caution">
    <text evidence="12">The sequence shown here is derived from an EMBL/GenBank/DDBJ whole genome shotgun (WGS) entry which is preliminary data.</text>
</comment>
<evidence type="ECO:0000256" key="8">
    <source>
        <dbReference type="ARBA" id="ARBA00023170"/>
    </source>
</evidence>
<keyword evidence="4 11" id="KW-0812">Transmembrane</keyword>
<keyword evidence="3" id="KW-0589">Pheromone response</keyword>
<keyword evidence="8" id="KW-0675">Receptor</keyword>
<dbReference type="AlphaFoldDB" id="A0A4S4M2G6"/>
<keyword evidence="5 11" id="KW-1133">Transmembrane helix</keyword>
<organism evidence="12 13">
    <name type="scientific">Antrodiella citrinella</name>
    <dbReference type="NCBI Taxonomy" id="2447956"/>
    <lineage>
        <taxon>Eukaryota</taxon>
        <taxon>Fungi</taxon>
        <taxon>Dikarya</taxon>
        <taxon>Basidiomycota</taxon>
        <taxon>Agaricomycotina</taxon>
        <taxon>Agaricomycetes</taxon>
        <taxon>Polyporales</taxon>
        <taxon>Steccherinaceae</taxon>
        <taxon>Antrodiella</taxon>
    </lineage>
</organism>
<dbReference type="Pfam" id="PF02076">
    <property type="entry name" value="STE3"/>
    <property type="match status" value="1"/>
</dbReference>
<proteinExistence type="inferred from homology"/>
<evidence type="ECO:0000256" key="4">
    <source>
        <dbReference type="ARBA" id="ARBA00022692"/>
    </source>
</evidence>
<dbReference type="CDD" id="cd14966">
    <property type="entry name" value="7tmD_STE3"/>
    <property type="match status" value="1"/>
</dbReference>
<accession>A0A4S4M2G6</accession>
<evidence type="ECO:0000313" key="12">
    <source>
        <dbReference type="EMBL" id="THH19065.1"/>
    </source>
</evidence>
<comment type="similarity">
    <text evidence="2">Belongs to the G-protein coupled receptor 4 family.</text>
</comment>
<feature type="transmembrane region" description="Helical" evidence="11">
    <location>
        <begin position="70"/>
        <end position="90"/>
    </location>
</feature>
<evidence type="ECO:0000256" key="9">
    <source>
        <dbReference type="ARBA" id="ARBA00023224"/>
    </source>
</evidence>
<sequence length="445" mass="49251">MSDPTFPLFPIFSLLGFILVLTPLPWHLEAWNSSTCYFMLWTALGCLNQFVNSIVWAGNAFNPAPVWCDISTRILIGASVGIPAASLCINRRLYLIARVQAVVVSRAEKQRAVLIDSLICVLFPVVVVILSYIVQGHRFNILEDIGCTTALFNTPLTYILVSWWPLVLGTISAVYCTLSLHAFFKRRTQFNAFLSSKTSSLSFSRYFRLMALASTELMLTIPLSIFVIYLNATTEAVDPWVSWANTHAGFSRVDQLPASLWRQSHQLVIAQEFARWIYPACALIFFAYFGVADEARRHYSAAFRFVLRKLHLATRDSNATGTTSSSSKFSFSPFHKLASTSSTTPLPLYSPPPPPFAYRSSSTMSAVTSFTENEKHQPLSSLRSPVPLPSDSPAAPSFGPTDGYSVSMSEIDSLRASRPSSLLDTPSPYRASFEHDDTAGPHPAS</sequence>
<evidence type="ECO:0000256" key="6">
    <source>
        <dbReference type="ARBA" id="ARBA00023040"/>
    </source>
</evidence>
<feature type="region of interest" description="Disordered" evidence="10">
    <location>
        <begin position="367"/>
        <end position="445"/>
    </location>
</feature>
<feature type="transmembrane region" description="Helical" evidence="11">
    <location>
        <begin position="273"/>
        <end position="291"/>
    </location>
</feature>
<feature type="compositionally biased region" description="Low complexity" evidence="10">
    <location>
        <begin position="378"/>
        <end position="393"/>
    </location>
</feature>
<dbReference type="PANTHER" id="PTHR28097:SF1">
    <property type="entry name" value="PHEROMONE A FACTOR RECEPTOR"/>
    <property type="match status" value="1"/>
</dbReference>
<feature type="transmembrane region" description="Helical" evidence="11">
    <location>
        <begin position="111"/>
        <end position="134"/>
    </location>
</feature>
<evidence type="ECO:0000313" key="13">
    <source>
        <dbReference type="Proteomes" id="UP000308730"/>
    </source>
</evidence>
<evidence type="ECO:0000256" key="1">
    <source>
        <dbReference type="ARBA" id="ARBA00004141"/>
    </source>
</evidence>
<evidence type="ECO:0000256" key="2">
    <source>
        <dbReference type="ARBA" id="ARBA00011085"/>
    </source>
</evidence>
<feature type="transmembrane region" description="Helical" evidence="11">
    <location>
        <begin position="38"/>
        <end position="58"/>
    </location>
</feature>
<dbReference type="Proteomes" id="UP000308730">
    <property type="component" value="Unassembled WGS sequence"/>
</dbReference>
<evidence type="ECO:0000256" key="11">
    <source>
        <dbReference type="SAM" id="Phobius"/>
    </source>
</evidence>
<keyword evidence="7 11" id="KW-0472">Membrane</keyword>
<dbReference type="PRINTS" id="PR00901">
    <property type="entry name" value="PHEROMONEBAR"/>
</dbReference>
<gene>
    <name evidence="12" type="ORF">EUX98_g8848</name>
</gene>
<reference evidence="12 13" key="1">
    <citation type="submission" date="2019-02" db="EMBL/GenBank/DDBJ databases">
        <title>Genome sequencing of the rare red list fungi Antrodiella citrinella (Flaviporus citrinellus).</title>
        <authorList>
            <person name="Buettner E."/>
            <person name="Kellner H."/>
        </authorList>
    </citation>
    <scope>NUCLEOTIDE SEQUENCE [LARGE SCALE GENOMIC DNA]</scope>
    <source>
        <strain evidence="12 13">DSM 108506</strain>
    </source>
</reference>
<evidence type="ECO:0000256" key="7">
    <source>
        <dbReference type="ARBA" id="ARBA00023136"/>
    </source>
</evidence>
<dbReference type="GO" id="GO:0005886">
    <property type="term" value="C:plasma membrane"/>
    <property type="evidence" value="ECO:0007669"/>
    <property type="project" value="TreeGrafter"/>
</dbReference>
<keyword evidence="13" id="KW-1185">Reference proteome</keyword>
<dbReference type="GO" id="GO:0000750">
    <property type="term" value="P:pheromone-dependent signal transduction involved in conjugation with cellular fusion"/>
    <property type="evidence" value="ECO:0007669"/>
    <property type="project" value="TreeGrafter"/>
</dbReference>
<dbReference type="EMBL" id="SGPM01000559">
    <property type="protein sequence ID" value="THH19065.1"/>
    <property type="molecule type" value="Genomic_DNA"/>
</dbReference>
<protein>
    <submittedName>
        <fullName evidence="12">Uncharacterized protein</fullName>
    </submittedName>
</protein>
<dbReference type="OrthoDB" id="2874149at2759"/>
<dbReference type="InterPro" id="IPR001499">
    <property type="entry name" value="GPCR_STE3"/>
</dbReference>
<name>A0A4S4M2G6_9APHY</name>
<evidence type="ECO:0000256" key="5">
    <source>
        <dbReference type="ARBA" id="ARBA00022989"/>
    </source>
</evidence>
<keyword evidence="6" id="KW-0297">G-protein coupled receptor</keyword>